<evidence type="ECO:0000313" key="1">
    <source>
        <dbReference type="EMBL" id="GAH25680.1"/>
    </source>
</evidence>
<feature type="non-terminal residue" evidence="1">
    <location>
        <position position="1"/>
    </location>
</feature>
<proteinExistence type="predicted"/>
<gene>
    <name evidence="1" type="ORF">S03H2_05374</name>
</gene>
<name>X1EZB5_9ZZZZ</name>
<accession>X1EZB5</accession>
<sequence>TIESITRGKNKITWKTKRFIELPVISDSEIVSSNQIPSKIISFLIQDEQCLLSIVNYLNLIDLFIGEKSFHILSHWRTTYNSIQVEIDSLYLTTINRIDTLIPVEAKIHAKEKFLTKEQILSHIKTVSSKYPDYNVLSVAIVLQKDNSILMFLFEGINNNEEIKQIKVKKYQLNPAIWNKEGKY</sequence>
<dbReference type="AlphaFoldDB" id="X1EZB5"/>
<comment type="caution">
    <text evidence="1">The sequence shown here is derived from an EMBL/GenBank/DDBJ whole genome shotgun (WGS) entry which is preliminary data.</text>
</comment>
<organism evidence="1">
    <name type="scientific">marine sediment metagenome</name>
    <dbReference type="NCBI Taxonomy" id="412755"/>
    <lineage>
        <taxon>unclassified sequences</taxon>
        <taxon>metagenomes</taxon>
        <taxon>ecological metagenomes</taxon>
    </lineage>
</organism>
<dbReference type="EMBL" id="BARU01002236">
    <property type="protein sequence ID" value="GAH25680.1"/>
    <property type="molecule type" value="Genomic_DNA"/>
</dbReference>
<protein>
    <submittedName>
        <fullName evidence="1">Uncharacterized protein</fullName>
    </submittedName>
</protein>
<reference evidence="1" key="1">
    <citation type="journal article" date="2014" name="Front. Microbiol.">
        <title>High frequency of phylogenetically diverse reductive dehalogenase-homologous genes in deep subseafloor sedimentary metagenomes.</title>
        <authorList>
            <person name="Kawai M."/>
            <person name="Futagami T."/>
            <person name="Toyoda A."/>
            <person name="Takaki Y."/>
            <person name="Nishi S."/>
            <person name="Hori S."/>
            <person name="Arai W."/>
            <person name="Tsubouchi T."/>
            <person name="Morono Y."/>
            <person name="Uchiyama I."/>
            <person name="Ito T."/>
            <person name="Fujiyama A."/>
            <person name="Inagaki F."/>
            <person name="Takami H."/>
        </authorList>
    </citation>
    <scope>NUCLEOTIDE SEQUENCE</scope>
    <source>
        <strain evidence="1">Expedition CK06-06</strain>
    </source>
</reference>